<name>A0ABU3SIM6_9MICO</name>
<feature type="compositionally biased region" description="Basic residues" evidence="1">
    <location>
        <begin position="12"/>
        <end position="21"/>
    </location>
</feature>
<dbReference type="Pfam" id="PF02517">
    <property type="entry name" value="Rce1-like"/>
    <property type="match status" value="1"/>
</dbReference>
<comment type="caution">
    <text evidence="4">The sequence shown here is derived from an EMBL/GenBank/DDBJ whole genome shotgun (WGS) entry which is preliminary data.</text>
</comment>
<gene>
    <name evidence="4" type="ORF">RWH44_02920</name>
</gene>
<sequence>MSDAADASTRGMQRRRRSRPRPWREGRSTTRRWNLELLAWAVCALGAGALAGRAASVLLPPETAEGGARAVVWVALGVPIALAFSRSRPRGLLRVRLIDVVYGIVFGVALRIVQGALAETGGVPAAWPSTVSTGGSLPESFVADALADSVVAAVTEEFFFRGVVLVCAFALVRRLSGRVPAAIAAVAFSTALFVVAHRLTSHQGGVDSIALAAVGVVTGTFVMATGRIWPAVAVHVVFNATGYALLAAGALLS</sequence>
<feature type="region of interest" description="Disordered" evidence="1">
    <location>
        <begin position="1"/>
        <end position="26"/>
    </location>
</feature>
<feature type="domain" description="CAAX prenyl protease 2/Lysostaphin resistance protein A-like" evidence="3">
    <location>
        <begin position="140"/>
        <end position="240"/>
    </location>
</feature>
<keyword evidence="4" id="KW-0378">Hydrolase</keyword>
<evidence type="ECO:0000313" key="4">
    <source>
        <dbReference type="EMBL" id="MDU0344648.1"/>
    </source>
</evidence>
<feature type="transmembrane region" description="Helical" evidence="2">
    <location>
        <begin position="232"/>
        <end position="252"/>
    </location>
</feature>
<keyword evidence="2" id="KW-0472">Membrane</keyword>
<feature type="transmembrane region" description="Helical" evidence="2">
    <location>
        <begin position="97"/>
        <end position="117"/>
    </location>
</feature>
<evidence type="ECO:0000256" key="2">
    <source>
        <dbReference type="SAM" id="Phobius"/>
    </source>
</evidence>
<protein>
    <submittedName>
        <fullName evidence="4">CPBP family intramembrane glutamic endopeptidase</fullName>
        <ecNumber evidence="4">3.4.-.-</ecNumber>
    </submittedName>
</protein>
<organism evidence="4 5">
    <name type="scientific">Microbacterium phycohabitans</name>
    <dbReference type="NCBI Taxonomy" id="3075993"/>
    <lineage>
        <taxon>Bacteria</taxon>
        <taxon>Bacillati</taxon>
        <taxon>Actinomycetota</taxon>
        <taxon>Actinomycetes</taxon>
        <taxon>Micrococcales</taxon>
        <taxon>Microbacteriaceae</taxon>
        <taxon>Microbacterium</taxon>
    </lineage>
</organism>
<dbReference type="InterPro" id="IPR003675">
    <property type="entry name" value="Rce1/LyrA-like_dom"/>
</dbReference>
<proteinExistence type="predicted"/>
<keyword evidence="2" id="KW-0812">Transmembrane</keyword>
<evidence type="ECO:0000256" key="1">
    <source>
        <dbReference type="SAM" id="MobiDB-lite"/>
    </source>
</evidence>
<feature type="transmembrane region" description="Helical" evidence="2">
    <location>
        <begin position="67"/>
        <end position="85"/>
    </location>
</feature>
<evidence type="ECO:0000313" key="5">
    <source>
        <dbReference type="Proteomes" id="UP001261125"/>
    </source>
</evidence>
<dbReference type="Proteomes" id="UP001261125">
    <property type="component" value="Unassembled WGS sequence"/>
</dbReference>
<feature type="transmembrane region" description="Helical" evidence="2">
    <location>
        <begin position="150"/>
        <end position="172"/>
    </location>
</feature>
<dbReference type="GO" id="GO:0016787">
    <property type="term" value="F:hydrolase activity"/>
    <property type="evidence" value="ECO:0007669"/>
    <property type="project" value="UniProtKB-KW"/>
</dbReference>
<reference evidence="4 5" key="1">
    <citation type="submission" date="2023-09" db="EMBL/GenBank/DDBJ databases">
        <title>Microbacterium fusihabitans sp. nov., Microbacterium phycihabitans sp. nov., and Microbacterium cervinum sp. nov., isolated from dried seaweeds of beach.</title>
        <authorList>
            <person name="Lee S.D."/>
        </authorList>
    </citation>
    <scope>NUCLEOTIDE SEQUENCE [LARGE SCALE GENOMIC DNA]</scope>
    <source>
        <strain evidence="4 5">KSW2-29</strain>
    </source>
</reference>
<keyword evidence="2" id="KW-1133">Transmembrane helix</keyword>
<dbReference type="EMBL" id="JAWDIT010000001">
    <property type="protein sequence ID" value="MDU0344648.1"/>
    <property type="molecule type" value="Genomic_DNA"/>
</dbReference>
<feature type="transmembrane region" description="Helical" evidence="2">
    <location>
        <begin position="179"/>
        <end position="196"/>
    </location>
</feature>
<dbReference type="EC" id="3.4.-.-" evidence="4"/>
<keyword evidence="5" id="KW-1185">Reference proteome</keyword>
<dbReference type="RefSeq" id="WP_316003412.1">
    <property type="nucleotide sequence ID" value="NZ_JAWDIT010000001.1"/>
</dbReference>
<evidence type="ECO:0000259" key="3">
    <source>
        <dbReference type="Pfam" id="PF02517"/>
    </source>
</evidence>
<accession>A0ABU3SIM6</accession>
<feature type="transmembrane region" description="Helical" evidence="2">
    <location>
        <begin position="208"/>
        <end position="225"/>
    </location>
</feature>